<sequence length="129" mass="14331">MSEKISAGDYRALVDAKPPRAQKYGAEATTVDGIRFDSKHEAARWAQLRLLERGGQISELRRQVALLLEGRDGPLKTRTGRAMRLTVDFAYLDHATGQTVYEDAKGMPTRDYEVRRAVAAAQGLEVVEV</sequence>
<name>A0A291LZ38_9RHOB</name>
<proteinExistence type="predicted"/>
<keyword evidence="2" id="KW-1185">Reference proteome</keyword>
<protein>
    <recommendedName>
        <fullName evidence="3">DUF1064 domain-containing protein</fullName>
    </recommendedName>
</protein>
<dbReference type="Pfam" id="PF06356">
    <property type="entry name" value="DUF1064"/>
    <property type="match status" value="1"/>
</dbReference>
<dbReference type="RefSeq" id="WP_097373231.1">
    <property type="nucleotide sequence ID" value="NZ_CP021404.1"/>
</dbReference>
<dbReference type="Proteomes" id="UP000219050">
    <property type="component" value="Chromosome"/>
</dbReference>
<dbReference type="EMBL" id="CP021404">
    <property type="protein sequence ID" value="ATI41924.1"/>
    <property type="molecule type" value="Genomic_DNA"/>
</dbReference>
<evidence type="ECO:0000313" key="1">
    <source>
        <dbReference type="EMBL" id="ATI41924.1"/>
    </source>
</evidence>
<accession>A0A291LZ38</accession>
<gene>
    <name evidence="1" type="ORF">CBW24_07860</name>
</gene>
<dbReference type="OrthoDB" id="7562115at2"/>
<dbReference type="InterPro" id="IPR009414">
    <property type="entry name" value="DUF1064"/>
</dbReference>
<evidence type="ECO:0008006" key="3">
    <source>
        <dbReference type="Google" id="ProtNLM"/>
    </source>
</evidence>
<dbReference type="KEGG" id="cmag:CBW24_07860"/>
<organism evidence="1 2">
    <name type="scientific">Pacificitalea manganoxidans</name>
    <dbReference type="NCBI Taxonomy" id="1411902"/>
    <lineage>
        <taxon>Bacteria</taxon>
        <taxon>Pseudomonadati</taxon>
        <taxon>Pseudomonadota</taxon>
        <taxon>Alphaproteobacteria</taxon>
        <taxon>Rhodobacterales</taxon>
        <taxon>Paracoccaceae</taxon>
        <taxon>Pacificitalea</taxon>
    </lineage>
</organism>
<dbReference type="AlphaFoldDB" id="A0A291LZ38"/>
<evidence type="ECO:0000313" key="2">
    <source>
        <dbReference type="Proteomes" id="UP000219050"/>
    </source>
</evidence>
<reference evidence="1 2" key="1">
    <citation type="submission" date="2017-05" db="EMBL/GenBank/DDBJ databases">
        <title>Comparative genomic and metabolic analysis of manganese-oxidizing mechanisms in Celeribater manganoxidans DY25T: its adaption to the environment of polymetallic nodule.</title>
        <authorList>
            <person name="Wang X."/>
        </authorList>
    </citation>
    <scope>NUCLEOTIDE SEQUENCE [LARGE SCALE GENOMIC DNA]</scope>
    <source>
        <strain evidence="1 2">DY25</strain>
    </source>
</reference>